<evidence type="ECO:0000256" key="6">
    <source>
        <dbReference type="ARBA" id="ARBA00023224"/>
    </source>
</evidence>
<feature type="transmembrane region" description="Helical" evidence="9">
    <location>
        <begin position="291"/>
        <end position="311"/>
    </location>
</feature>
<dbReference type="CDD" id="cd11386">
    <property type="entry name" value="MCP_signal"/>
    <property type="match status" value="1"/>
</dbReference>
<dbReference type="SMART" id="SM01358">
    <property type="entry name" value="HBM"/>
    <property type="match status" value="1"/>
</dbReference>
<organism evidence="13 14">
    <name type="scientific">Stutzerimonas kirkiae</name>
    <dbReference type="NCBI Taxonomy" id="2211392"/>
    <lineage>
        <taxon>Bacteria</taxon>
        <taxon>Pseudomonadati</taxon>
        <taxon>Pseudomonadota</taxon>
        <taxon>Gammaproteobacteria</taxon>
        <taxon>Pseudomonadales</taxon>
        <taxon>Pseudomonadaceae</taxon>
        <taxon>Stutzerimonas</taxon>
    </lineage>
</organism>
<dbReference type="PROSITE" id="PS50885">
    <property type="entry name" value="HAMP"/>
    <property type="match status" value="1"/>
</dbReference>
<dbReference type="GO" id="GO:0006935">
    <property type="term" value="P:chemotaxis"/>
    <property type="evidence" value="ECO:0007669"/>
    <property type="project" value="UniProtKB-KW"/>
</dbReference>
<protein>
    <submittedName>
        <fullName evidence="13">Methyl-accepting chemotaxis protein</fullName>
    </submittedName>
</protein>
<keyword evidence="2" id="KW-0145">Chemotaxis</keyword>
<feature type="transmembrane region" description="Helical" evidence="9">
    <location>
        <begin position="12"/>
        <end position="33"/>
    </location>
</feature>
<dbReference type="SUPFAM" id="SSF58104">
    <property type="entry name" value="Methyl-accepting chemotaxis protein (MCP) signaling domain"/>
    <property type="match status" value="1"/>
</dbReference>
<dbReference type="PANTHER" id="PTHR32089:SF120">
    <property type="entry name" value="METHYL-ACCEPTING CHEMOTAXIS PROTEIN TLPQ"/>
    <property type="match status" value="1"/>
</dbReference>
<dbReference type="EMBL" id="QJUP01000018">
    <property type="protein sequence ID" value="TBU94575.1"/>
    <property type="molecule type" value="Genomic_DNA"/>
</dbReference>
<evidence type="ECO:0000256" key="3">
    <source>
        <dbReference type="ARBA" id="ARBA00022692"/>
    </source>
</evidence>
<keyword evidence="4 9" id="KW-1133">Transmembrane helix</keyword>
<dbReference type="GO" id="GO:0007165">
    <property type="term" value="P:signal transduction"/>
    <property type="evidence" value="ECO:0007669"/>
    <property type="project" value="UniProtKB-KW"/>
</dbReference>
<dbReference type="PANTHER" id="PTHR32089">
    <property type="entry name" value="METHYL-ACCEPTING CHEMOTAXIS PROTEIN MCPB"/>
    <property type="match status" value="1"/>
</dbReference>
<dbReference type="Gene3D" id="1.20.1440.210">
    <property type="match status" value="1"/>
</dbReference>
<evidence type="ECO:0000256" key="4">
    <source>
        <dbReference type="ARBA" id="ARBA00022989"/>
    </source>
</evidence>
<evidence type="ECO:0000256" key="7">
    <source>
        <dbReference type="ARBA" id="ARBA00029447"/>
    </source>
</evidence>
<dbReference type="Proteomes" id="UP000292639">
    <property type="component" value="Unassembled WGS sequence"/>
</dbReference>
<dbReference type="Pfam" id="PF00672">
    <property type="entry name" value="HAMP"/>
    <property type="match status" value="1"/>
</dbReference>
<evidence type="ECO:0000313" key="14">
    <source>
        <dbReference type="Proteomes" id="UP000292639"/>
    </source>
</evidence>
<accession>A0A4V2KCI2</accession>
<keyword evidence="5 9" id="KW-0472">Membrane</keyword>
<dbReference type="InterPro" id="IPR032255">
    <property type="entry name" value="HBM"/>
</dbReference>
<keyword evidence="14" id="KW-1185">Reference proteome</keyword>
<dbReference type="GO" id="GO:0016020">
    <property type="term" value="C:membrane"/>
    <property type="evidence" value="ECO:0007669"/>
    <property type="project" value="UniProtKB-SubCell"/>
</dbReference>
<feature type="domain" description="Methyl-accepting transducer" evidence="10">
    <location>
        <begin position="370"/>
        <end position="606"/>
    </location>
</feature>
<name>A0A4V2KCI2_9GAMM</name>
<dbReference type="Pfam" id="PF16591">
    <property type="entry name" value="HBM"/>
    <property type="match status" value="1"/>
</dbReference>
<dbReference type="InterPro" id="IPR003660">
    <property type="entry name" value="HAMP_dom"/>
</dbReference>
<feature type="domain" description="HAMP" evidence="11">
    <location>
        <begin position="313"/>
        <end position="365"/>
    </location>
</feature>
<dbReference type="PRINTS" id="PR00260">
    <property type="entry name" value="CHEMTRNSDUCR"/>
</dbReference>
<dbReference type="Pfam" id="PF00015">
    <property type="entry name" value="MCPsignal"/>
    <property type="match status" value="1"/>
</dbReference>
<evidence type="ECO:0000256" key="8">
    <source>
        <dbReference type="PROSITE-ProRule" id="PRU00284"/>
    </source>
</evidence>
<dbReference type="PROSITE" id="PS50111">
    <property type="entry name" value="CHEMOTAXIS_TRANSDUC_2"/>
    <property type="match status" value="1"/>
</dbReference>
<keyword evidence="6 8" id="KW-0807">Transducer</keyword>
<dbReference type="CDD" id="cd06225">
    <property type="entry name" value="HAMP"/>
    <property type="match status" value="1"/>
</dbReference>
<dbReference type="RefSeq" id="WP_131185357.1">
    <property type="nucleotide sequence ID" value="NZ_QJUO01000026.1"/>
</dbReference>
<dbReference type="Gene3D" id="1.10.287.950">
    <property type="entry name" value="Methyl-accepting chemotaxis protein"/>
    <property type="match status" value="1"/>
</dbReference>
<evidence type="ECO:0000256" key="5">
    <source>
        <dbReference type="ARBA" id="ARBA00023136"/>
    </source>
</evidence>
<evidence type="ECO:0000256" key="9">
    <source>
        <dbReference type="SAM" id="Phobius"/>
    </source>
</evidence>
<evidence type="ECO:0000256" key="1">
    <source>
        <dbReference type="ARBA" id="ARBA00004141"/>
    </source>
</evidence>
<dbReference type="GO" id="GO:0004888">
    <property type="term" value="F:transmembrane signaling receptor activity"/>
    <property type="evidence" value="ECO:0007669"/>
    <property type="project" value="InterPro"/>
</dbReference>
<evidence type="ECO:0000259" key="11">
    <source>
        <dbReference type="PROSITE" id="PS50885"/>
    </source>
</evidence>
<evidence type="ECO:0000259" key="10">
    <source>
        <dbReference type="PROSITE" id="PS50111"/>
    </source>
</evidence>
<comment type="similarity">
    <text evidence="7">Belongs to the methyl-accepting chemotaxis (MCP) protein family.</text>
</comment>
<comment type="caution">
    <text evidence="13">The sequence shown here is derived from an EMBL/GenBank/DDBJ whole genome shotgun (WGS) entry which is preliminary data.</text>
</comment>
<dbReference type="FunFam" id="1.10.287.950:FF:000001">
    <property type="entry name" value="Methyl-accepting chemotaxis sensory transducer"/>
    <property type="match status" value="1"/>
</dbReference>
<gene>
    <name evidence="13" type="ORF">DNJ96_13145</name>
</gene>
<proteinExistence type="inferred from homology"/>
<dbReference type="SMART" id="SM00283">
    <property type="entry name" value="MA"/>
    <property type="match status" value="1"/>
</dbReference>
<dbReference type="InterPro" id="IPR004089">
    <property type="entry name" value="MCPsignal_dom"/>
</dbReference>
<evidence type="ECO:0000256" key="2">
    <source>
        <dbReference type="ARBA" id="ARBA00022500"/>
    </source>
</evidence>
<sequence>MPHWFDNLGVTYKLGLGFGLVLVLTTLLALVGWNTRDELLARSEAQEVYGGLNESLGDLRLSLQRYLLDSDNPATEQAVIAALDDFQHRQSAARALRLFFQPEFLAREDRQSELVGDYRKALGILRAANREAHEAVVGMVEHGDHAFASLDVLRDLALRMDVLDERRFAYFQVGTLFREELFKVRYLARSYIGDHSADIERQLEEQLRLANENAQRQAGVFGEQPPEELQVFLADQQAYARNIGEYRASIARLEQARQAMVRIAEETRDITHALGLRQLELRDEVAASSRVTQFTVTLLALLIGFLAAWFITRQITHPLNETLLVVNRIAEGDLTGIPDFQRRDEIGVLQQGVQRMGNALRELIGGVTESVTQIASAAEELSAVTEQTSAGVNSQKLETDQVATAMNEMSTTVHDVARNAAEASQAASSADEEVREGDRAVLGVIEQIGLLAGQVNRSAEAMQHLQQESGRIVSVMDVIKSVAEQTNLLALNAAIEAARAGEAGRGFAVVADEVRGLARRTQQSTQEIEDLVAGLQTGTQQVAGELHSSQALAERSVELTRQAGETLAGIAGKVSAIQSMNLQIAAAAEQQSSVAEEITRSVVQVRDIADQSAAASEETAASSVELARLGTRLQALVGRFRV</sequence>
<feature type="domain" description="HBM" evidence="12">
    <location>
        <begin position="41"/>
        <end position="286"/>
    </location>
</feature>
<evidence type="ECO:0000313" key="13">
    <source>
        <dbReference type="EMBL" id="TBU94575.1"/>
    </source>
</evidence>
<comment type="subcellular location">
    <subcellularLocation>
        <location evidence="1">Membrane</location>
        <topology evidence="1">Multi-pass membrane protein</topology>
    </subcellularLocation>
</comment>
<dbReference type="InterPro" id="IPR004090">
    <property type="entry name" value="Chemotax_Me-accpt_rcpt"/>
</dbReference>
<evidence type="ECO:0000259" key="12">
    <source>
        <dbReference type="PROSITE" id="PS51753"/>
    </source>
</evidence>
<reference evidence="13 14" key="1">
    <citation type="submission" date="2018-06" db="EMBL/GenBank/DDBJ databases">
        <title>Three novel Pseudomonas species isolated from symptomatic oak.</title>
        <authorList>
            <person name="Bueno-Gonzalez V."/>
            <person name="Brady C."/>
        </authorList>
    </citation>
    <scope>NUCLEOTIDE SEQUENCE [LARGE SCALE GENOMIC DNA]</scope>
    <source>
        <strain evidence="13 14">P17C</strain>
    </source>
</reference>
<dbReference type="PROSITE" id="PS51753">
    <property type="entry name" value="HBM"/>
    <property type="match status" value="1"/>
</dbReference>
<keyword evidence="3 9" id="KW-0812">Transmembrane</keyword>
<dbReference type="SMART" id="SM00304">
    <property type="entry name" value="HAMP"/>
    <property type="match status" value="2"/>
</dbReference>
<dbReference type="AlphaFoldDB" id="A0A4V2KCI2"/>